<dbReference type="EMBL" id="MFID01000032">
    <property type="protein sequence ID" value="OGF80619.1"/>
    <property type="molecule type" value="Genomic_DNA"/>
</dbReference>
<evidence type="ECO:0000313" key="1">
    <source>
        <dbReference type="EMBL" id="OGF80619.1"/>
    </source>
</evidence>
<reference evidence="1 2" key="1">
    <citation type="journal article" date="2016" name="Nat. Commun.">
        <title>Thousands of microbial genomes shed light on interconnected biogeochemical processes in an aquifer system.</title>
        <authorList>
            <person name="Anantharaman K."/>
            <person name="Brown C.T."/>
            <person name="Hug L.A."/>
            <person name="Sharon I."/>
            <person name="Castelle C.J."/>
            <person name="Probst A.J."/>
            <person name="Thomas B.C."/>
            <person name="Singh A."/>
            <person name="Wilkins M.J."/>
            <person name="Karaoz U."/>
            <person name="Brodie E.L."/>
            <person name="Williams K.H."/>
            <person name="Hubbard S.S."/>
            <person name="Banfield J.F."/>
        </authorList>
    </citation>
    <scope>NUCLEOTIDE SEQUENCE [LARGE SCALE GENOMIC DNA]</scope>
</reference>
<dbReference type="AlphaFoldDB" id="A0A1F5WYC0"/>
<evidence type="ECO:0008006" key="3">
    <source>
        <dbReference type="Google" id="ProtNLM"/>
    </source>
</evidence>
<organism evidence="1 2">
    <name type="scientific">Candidatus Giovannonibacteria bacterium RIFCSPLOWO2_01_FULL_45_34</name>
    <dbReference type="NCBI Taxonomy" id="1798351"/>
    <lineage>
        <taxon>Bacteria</taxon>
        <taxon>Candidatus Giovannoniibacteriota</taxon>
    </lineage>
</organism>
<protein>
    <recommendedName>
        <fullName evidence="3">Response regulatory domain-containing protein</fullName>
    </recommendedName>
</protein>
<dbReference type="Gene3D" id="3.40.50.2300">
    <property type="match status" value="1"/>
</dbReference>
<comment type="caution">
    <text evidence="1">The sequence shown here is derived from an EMBL/GenBank/DDBJ whole genome shotgun (WGS) entry which is preliminary data.</text>
</comment>
<sequence>MTLQKRVILIGNYHALAEIAVLLQKESFKVDVIERFDEALASARKDPPKAVIFILPTYWQNVTDFVEKIGNELPHTEFIYVGSLVEGADQAVLQAHNVKTFTLGPVPKEELARFITKLLW</sequence>
<accession>A0A1F5WYC0</accession>
<name>A0A1F5WYC0_9BACT</name>
<evidence type="ECO:0000313" key="2">
    <source>
        <dbReference type="Proteomes" id="UP000178114"/>
    </source>
</evidence>
<dbReference type="Proteomes" id="UP000178114">
    <property type="component" value="Unassembled WGS sequence"/>
</dbReference>
<gene>
    <name evidence="1" type="ORF">A2930_02970</name>
</gene>
<dbReference type="STRING" id="1798351.A2930_02970"/>
<proteinExistence type="predicted"/>